<evidence type="ECO:0000313" key="9">
    <source>
        <dbReference type="EMBL" id="CAL4801202.1"/>
    </source>
</evidence>
<keyword evidence="4" id="KW-0812">Transmembrane</keyword>
<feature type="region of interest" description="Disordered" evidence="3">
    <location>
        <begin position="418"/>
        <end position="451"/>
    </location>
</feature>
<dbReference type="Gene3D" id="1.10.287.1490">
    <property type="match status" value="1"/>
</dbReference>
<comment type="caution">
    <text evidence="7">The sequence shown here is derived from an EMBL/GenBank/DDBJ whole genome shotgun (WGS) entry which is preliminary data.</text>
</comment>
<dbReference type="Gene3D" id="3.30.420.10">
    <property type="entry name" value="Ribonuclease H-like superfamily/Ribonuclease H"/>
    <property type="match status" value="1"/>
</dbReference>
<feature type="coiled-coil region" evidence="2">
    <location>
        <begin position="3398"/>
        <end position="3593"/>
    </location>
</feature>
<feature type="compositionally biased region" description="Basic and acidic residues" evidence="3">
    <location>
        <begin position="1298"/>
        <end position="1318"/>
    </location>
</feature>
<evidence type="ECO:0000256" key="4">
    <source>
        <dbReference type="SAM" id="Phobius"/>
    </source>
</evidence>
<dbReference type="EMBL" id="CAMXCT020006079">
    <property type="protein sequence ID" value="CAL1167265.1"/>
    <property type="molecule type" value="Genomic_DNA"/>
</dbReference>
<dbReference type="InterPro" id="IPR001584">
    <property type="entry name" value="Integrase_cat-core"/>
</dbReference>
<dbReference type="PROSITE" id="PS50158">
    <property type="entry name" value="ZF_CCHC"/>
    <property type="match status" value="1"/>
</dbReference>
<feature type="region of interest" description="Disordered" evidence="3">
    <location>
        <begin position="952"/>
        <end position="998"/>
    </location>
</feature>
<evidence type="ECO:0000256" key="3">
    <source>
        <dbReference type="SAM" id="MobiDB-lite"/>
    </source>
</evidence>
<keyword evidence="1" id="KW-0862">Zinc</keyword>
<keyword evidence="10" id="KW-1185">Reference proteome</keyword>
<feature type="region of interest" description="Disordered" evidence="3">
    <location>
        <begin position="96"/>
        <end position="118"/>
    </location>
</feature>
<feature type="region of interest" description="Disordered" evidence="3">
    <location>
        <begin position="1290"/>
        <end position="1335"/>
    </location>
</feature>
<dbReference type="GO" id="GO:0008270">
    <property type="term" value="F:zinc ion binding"/>
    <property type="evidence" value="ECO:0007669"/>
    <property type="project" value="UniProtKB-KW"/>
</dbReference>
<dbReference type="Proteomes" id="UP001152797">
    <property type="component" value="Unassembled WGS sequence"/>
</dbReference>
<keyword evidence="4" id="KW-0472">Membrane</keyword>
<keyword evidence="1" id="KW-0479">Metal-binding</keyword>
<reference evidence="8" key="2">
    <citation type="submission" date="2024-04" db="EMBL/GenBank/DDBJ databases">
        <authorList>
            <person name="Chen Y."/>
            <person name="Shah S."/>
            <person name="Dougan E. K."/>
            <person name="Thang M."/>
            <person name="Chan C."/>
        </authorList>
    </citation>
    <scope>NUCLEOTIDE SEQUENCE [LARGE SCALE GENOMIC DNA]</scope>
</reference>
<feature type="compositionally biased region" description="Basic and acidic residues" evidence="3">
    <location>
        <begin position="1325"/>
        <end position="1335"/>
    </location>
</feature>
<dbReference type="PROSITE" id="PS50994">
    <property type="entry name" value="INTEGRASE"/>
    <property type="match status" value="1"/>
</dbReference>
<feature type="transmembrane region" description="Helical" evidence="4">
    <location>
        <begin position="560"/>
        <end position="585"/>
    </location>
</feature>
<keyword evidence="1" id="KW-0863">Zinc-finger</keyword>
<feature type="domain" description="Integrase catalytic" evidence="6">
    <location>
        <begin position="2071"/>
        <end position="2253"/>
    </location>
</feature>
<evidence type="ECO:0000259" key="6">
    <source>
        <dbReference type="PROSITE" id="PS50994"/>
    </source>
</evidence>
<name>A0A9P1DQK2_9DINO</name>
<feature type="region of interest" description="Disordered" evidence="3">
    <location>
        <begin position="2514"/>
        <end position="2557"/>
    </location>
</feature>
<feature type="domain" description="CCHC-type" evidence="5">
    <location>
        <begin position="934"/>
        <end position="948"/>
    </location>
</feature>
<feature type="transmembrane region" description="Helical" evidence="4">
    <location>
        <begin position="172"/>
        <end position="191"/>
    </location>
</feature>
<feature type="compositionally biased region" description="Basic residues" evidence="3">
    <location>
        <begin position="963"/>
        <end position="975"/>
    </location>
</feature>
<dbReference type="EMBL" id="CAMXCT010006079">
    <property type="protein sequence ID" value="CAI4013890.1"/>
    <property type="molecule type" value="Genomic_DNA"/>
</dbReference>
<reference evidence="7" key="1">
    <citation type="submission" date="2022-10" db="EMBL/GenBank/DDBJ databases">
        <authorList>
            <person name="Chen Y."/>
            <person name="Dougan E. K."/>
            <person name="Chan C."/>
            <person name="Rhodes N."/>
            <person name="Thang M."/>
        </authorList>
    </citation>
    <scope>NUCLEOTIDE SEQUENCE</scope>
</reference>
<dbReference type="InterPro" id="IPR036397">
    <property type="entry name" value="RNaseH_sf"/>
</dbReference>
<dbReference type="GO" id="GO:0003676">
    <property type="term" value="F:nucleic acid binding"/>
    <property type="evidence" value="ECO:0007669"/>
    <property type="project" value="InterPro"/>
</dbReference>
<sequence length="3654" mass="411697">MGYVDLCSGAFALTHRRQAMTFMIELYTSPVFMVSKSKCNFFASEDWGSWKFWFWCVDVFSLGAWGFFVGVVFFFIVAMKGLDKCLDCLDNLDRQSGEEPEEQGELEEPPEEPEKPQDKWQQRVEKFCKCFCCFTHGLADALLGVFEAFVNKSKTSHRRDSNKPSRSRPSHMLRLALGFFVLLSTAVYGAGITTNMIQAKEVEGEVPSLEEAKSRSNRVSVCTHLVFEESLEPHWNDKILAVYLDTWEEVLKNLNDKKCSAALLEEEAWNTFRSRGELCGFYKEPTAEFYMPTGVVVSKRAYRTLETFRYAPSETAFFFNKSRVPPHACPANSPDIVCAKIKDEGLPWYTLFSLFVVAAGCGACSLIGIAHQHIGGEDKENEEEKKKNMKDKETRMAMMEIRSLLDLEFGKISKALQSNPRPDAAGSAEPQVVESSRSTGTGVSTPRTNSSAPEAFAVDWQNGRPALFVLAAAVLDSDPLYDTVSESKFEVKTPVPFSEFSESFRKSAVSEKFGSLKFSCLTRLPCEHGGSGAAVVAFYDQGKDITTKEHYNLQNPATHFLVAAGGGFILNITYHLLLVFVYGILLNDLYAFDLKLDFVDYKMQQPPTSSGSIPLQEYRRDIPPGWMPGNPSYPLKEYFEKLRLWYRVCGLEDELIGPMIAGRLYGRASKVAMALRVRRPDGTYDVGDATLVRLAVDEVVDPNTGQVIQAHIPSGVQHLVQALRNAFVQQDHDMATQALERFFSLTRGKMSLAEYAVEFDSRMDEAHDRAGLVMNDVAKFYLFFKGSGLSNKAIDDIKLQVQGDHSRFADARALALRLSPSRPEEHGGDVFYADQDDYDETVNYDAWYDSSENYWYDDYSHDYGYDDEGSWHWDGEELYYGDMDDWYDEDQEWQEEGYQTAHEDSLETNPENADEVKEEYYKGKSKGKGNNDGCFRCGSKWHMARDCPMNDKGYGKSGGKGSMKGKSKGKSKGGWRWRPNYKGNYKGKGKGKKGGYKGSKGYGKTNWYVHRPPLDAYDGIPSNVPRQDNSEEFNIHTPPDAEDFMSIPRSSTRTRSTSDGHGQEHGAVMPEKRIHEAFSFAFNNYYQATDYFMVRGQKRRGLIIDPGAASGLIGSETLRDLVATCVKPFGKEISIEKDVTSPVSGIDGKSDQTLGRVTVPLLSSGKAIKFCGEVIGGQGSLCPALVGNPSLRKMNCVIFSNYFSNGDGLLAMNHKEEPQSSRLLRLLLTDSGHYILATDGIDETKITKDVQKETYTFCSKVLSSSIEKWPKSEINPRLLHVFAVTQAGGNRCEQQQYESREHREQQESSSTDDKDNGDKAANIMDKPDKTDTDATVLHESDGKHNLDKNHDAVEAVSQPGILPSMESTKEPNKHNVFSSEPKLCGPTSFPATTEELPKIVKKVHFDDAHQPASLEAASNNVEEPSNKDEKDSLDIRYKESDFPIYTEDMLPDGADHVKLKKRYKAIKEEFYTQSGHRPVTPSNFRSWMNKSKGRNKRWHFWEIFSGSGRLSLTLLLSGLAVGPPIDMRYGWDVNNTSHQAMLLEAQREFKPGTIHYAPDCAPWSVSSSSKDPALRHQDRLHDLPALNFVQNSCEEQSREGRGYTVEQPYGSAMMDEGLRLDRIPDCKKKQRVDQCMHGAVSELGDPVQKATALIGNIKYNKTALRCSGHQGQPHAHLQGQTGGHNRTTLAAVYPKQMCQRMRQDIIKYLHNRDLMRVKTENFYECIRCTLGRFCPKGIDHTMIPGQCRHGRYAAGTNPKLKSMSSAADPITDWKKAADREALDVVQLDNELDKEFNVKESHYLKKLLIESVNNALGLFTEASNRKIDYTHWIDNPVAIALFKELFKEVMQVKAIKVLLRPFRKSSAEPHLSMASGYLRLFIIGDVKHWKVLKIEDMRELSFSQINEAIDEDDWVLVLYGVELDSVPAPSTPAARSRSIPAQPALPPRRDDAALVPVEPQPQIQERPDDEREEEALAIPAYEEFEAHGRAALAPVKPNYNLRRVLERLPKLVDSGDVTTAKRLLVGLHERLWHTPAGDFCNLLRRAGLPQPVITLAAEAVQSCVVCRKFVRLPNRPQVRAGGATIFNETVQFDLFHLDDVTYMILLDEATRFKTCSVPEGQDAQQLLASMLQNWIQFFGPPARLVLDQQASLMSHEAGGEFERMNIVRCPRGTTQGQGAEQHTGTGLVERHVQLTKLTIMKLKAELQRQGLNPEPAELGMESAMAHNQTINYGGATPSMSVSGILPRGFYDPETPGLLSTFGSMQKDVTVFERAMRIRQTALAQTHQAIIEDRVARANRHRPHQLETDKLTAGVSEVEYYREVAGDPGWRGPALLLRLDQDEGVAVIQYQGKPYLVSLRHIRPYVGMFHFEMVNEPVENELNNLMKYVEHLCEYKAYIIGWIQKKNGTWAKTPKQTPAITKAMEWADKISKAMTKKPLHGIIMGRALKTFKPPNNTTGKLVTWIQGGKNYSVQEHLNANHLRMKKISNYTREDLCIIYFYYYNLDIKEEITYDPKSKEKTVNDQKPNGDGSEEMDTENVPKKRDEPEDPGLQESEKKKQKVAMVKKDIKKVAILQKDIEFLRSFYTINANTKIILDFPLEWKIGYSIMLPTVKNFLTQEYQHRQRQCGHLSTLAYKTSGDATACLRTAQIFKVDEETNNINEGDITPDLWHLVDSADRAEVKQFVEEKAFKKMHKSKFTAEMVIIDARWVRKWKRYPNGELKVKSRLCARGCFDSQKDLLTTRSTTATRLSQRLLLSHAARKRSRRLESIDIAGAFLKGFSFSEIQRALREAGVDAPSRVVVLLPPLNVFRHLSDLSPDFKGMTDLQAMEYGLLCVKPVYGLNDAPLAWQLCLHQFVKQHGGHPSHLDDCTFSWKGQRPEEPEAESIATTHVDDIALSGEQPWLDHMHQLFLKRFGKVTRQTLPFVHCGCKYEKTPTGYKVSQQEFASKLRPVPVPEREDTSKLTKEEVSTFRSILGALLWLTATRLDIIADVSVLQAKVTVAEIQHLKQANDILIKVAEYIEVGLHYRMMEAKHIRLVCIHDASSAAQGRSYAQEGLLIGIMEDKFHDVTLEAETEFQDGEGEHGVENHGGIFHILHASGSKAKRISYSTSHAETLSMVGGMEASTMIMVRLAELHHPAKAPTIKQLVQIQEAGDPKIPMDFYGDCRDLFELITGRRTLPQDKSQRLYVLSLKESRVSGKLRMATLVPTEAMTADSLTKPMVHDCMLLLLTTGIVRFFNVPDHKVVTRILPALEEYTEHDLHKSDEELMDDVVKGIKQPKISHGAVLLSLFSRSILPMLVATCASGATAQEFDETYVPDSNAVAKNNSIPNYANYFGVYISIFLTVILAVNMDKILKYVTYKVTKKLYRPLPPVKEEDTTEAMDVDEEGDPDMMANRIAALKRKVMDVNAANRAAKKKIQDQQGELDGLRDDLREAKTEITSWIDCADNYSAKTNMCLADSASYKKDLQELRTEHEELKDRYDQAQNDINTLEEQVRRQRERGDQLCDKVDDIQGALQHSKNANAMAARANASKDAKIAELTAALQTAKQQAQAVRPSRAADQNEVAELTQKITDLTKKNEDLDREKNVLKATCEQRAREILGLREDNREAKAPPTVHITRGGSCYHSDGCNHLSHAGQPRAVVELRKCRDCWP</sequence>
<feature type="compositionally biased region" description="Polar residues" evidence="3">
    <location>
        <begin position="433"/>
        <end position="451"/>
    </location>
</feature>
<organism evidence="7">
    <name type="scientific">Cladocopium goreaui</name>
    <dbReference type="NCBI Taxonomy" id="2562237"/>
    <lineage>
        <taxon>Eukaryota</taxon>
        <taxon>Sar</taxon>
        <taxon>Alveolata</taxon>
        <taxon>Dinophyceae</taxon>
        <taxon>Suessiales</taxon>
        <taxon>Symbiodiniaceae</taxon>
        <taxon>Cladocopium</taxon>
    </lineage>
</organism>
<feature type="compositionally biased region" description="Acidic residues" evidence="3">
    <location>
        <begin position="98"/>
        <end position="111"/>
    </location>
</feature>
<feature type="compositionally biased region" description="Basic and acidic residues" evidence="3">
    <location>
        <begin position="1056"/>
        <end position="1065"/>
    </location>
</feature>
<keyword evidence="2" id="KW-0175">Coiled coil</keyword>
<dbReference type="GO" id="GO:0015074">
    <property type="term" value="P:DNA integration"/>
    <property type="evidence" value="ECO:0007669"/>
    <property type="project" value="InterPro"/>
</dbReference>
<evidence type="ECO:0000313" key="8">
    <source>
        <dbReference type="EMBL" id="CAL1167265.1"/>
    </source>
</evidence>
<protein>
    <submittedName>
        <fullName evidence="9">1-alkyl-2-acetylglycerophosphocholine esterase</fullName>
    </submittedName>
</protein>
<dbReference type="EMBL" id="CAMXCT030006079">
    <property type="protein sequence ID" value="CAL4801202.1"/>
    <property type="molecule type" value="Genomic_DNA"/>
</dbReference>
<evidence type="ECO:0000313" key="10">
    <source>
        <dbReference type="Proteomes" id="UP001152797"/>
    </source>
</evidence>
<dbReference type="InterPro" id="IPR001878">
    <property type="entry name" value="Znf_CCHC"/>
</dbReference>
<feature type="transmembrane region" description="Helical" evidence="4">
    <location>
        <begin position="52"/>
        <end position="77"/>
    </location>
</feature>
<proteinExistence type="predicted"/>
<dbReference type="PANTHER" id="PTHR45615:SF66">
    <property type="entry name" value="CARD DOMAIN-CONTAINING PROTEIN"/>
    <property type="match status" value="1"/>
</dbReference>
<evidence type="ECO:0000256" key="1">
    <source>
        <dbReference type="PROSITE-ProRule" id="PRU00047"/>
    </source>
</evidence>
<evidence type="ECO:0000256" key="2">
    <source>
        <dbReference type="SAM" id="Coils"/>
    </source>
</evidence>
<evidence type="ECO:0000313" key="7">
    <source>
        <dbReference type="EMBL" id="CAI4013890.1"/>
    </source>
</evidence>
<feature type="transmembrane region" description="Helical" evidence="4">
    <location>
        <begin position="348"/>
        <end position="370"/>
    </location>
</feature>
<feature type="region of interest" description="Disordered" evidence="3">
    <location>
        <begin position="1926"/>
        <end position="1971"/>
    </location>
</feature>
<dbReference type="SMART" id="SM00343">
    <property type="entry name" value="ZnF_C2HC"/>
    <property type="match status" value="1"/>
</dbReference>
<gene>
    <name evidence="7" type="ORF">C1SCF055_LOCUS38829</name>
</gene>
<feature type="compositionally biased region" description="Basic residues" evidence="3">
    <location>
        <begin position="985"/>
        <end position="995"/>
    </location>
</feature>
<accession>A0A9P1DQK2</accession>
<feature type="region of interest" description="Disordered" evidence="3">
    <location>
        <begin position="1033"/>
        <end position="1065"/>
    </location>
</feature>
<evidence type="ECO:0000259" key="5">
    <source>
        <dbReference type="PROSITE" id="PS50158"/>
    </source>
</evidence>
<feature type="region of interest" description="Disordered" evidence="3">
    <location>
        <begin position="1360"/>
        <end position="1381"/>
    </location>
</feature>
<dbReference type="PANTHER" id="PTHR45615">
    <property type="entry name" value="MYOSIN HEAVY CHAIN, NON-MUSCLE"/>
    <property type="match status" value="1"/>
</dbReference>
<keyword evidence="4" id="KW-1133">Transmembrane helix</keyword>